<feature type="non-terminal residue" evidence="1">
    <location>
        <position position="35"/>
    </location>
</feature>
<proteinExistence type="predicted"/>
<name>X0XUU9_9ZZZZ</name>
<organism evidence="1">
    <name type="scientific">marine sediment metagenome</name>
    <dbReference type="NCBI Taxonomy" id="412755"/>
    <lineage>
        <taxon>unclassified sequences</taxon>
        <taxon>metagenomes</taxon>
        <taxon>ecological metagenomes</taxon>
    </lineage>
</organism>
<evidence type="ECO:0000313" key="1">
    <source>
        <dbReference type="EMBL" id="GAG47074.1"/>
    </source>
</evidence>
<dbReference type="EMBL" id="BARS01059658">
    <property type="protein sequence ID" value="GAG47074.1"/>
    <property type="molecule type" value="Genomic_DNA"/>
</dbReference>
<protein>
    <submittedName>
        <fullName evidence="1">Uncharacterized protein</fullName>
    </submittedName>
</protein>
<reference evidence="1" key="1">
    <citation type="journal article" date="2014" name="Front. Microbiol.">
        <title>High frequency of phylogenetically diverse reductive dehalogenase-homologous genes in deep subseafloor sedimentary metagenomes.</title>
        <authorList>
            <person name="Kawai M."/>
            <person name="Futagami T."/>
            <person name="Toyoda A."/>
            <person name="Takaki Y."/>
            <person name="Nishi S."/>
            <person name="Hori S."/>
            <person name="Arai W."/>
            <person name="Tsubouchi T."/>
            <person name="Morono Y."/>
            <person name="Uchiyama I."/>
            <person name="Ito T."/>
            <person name="Fujiyama A."/>
            <person name="Inagaki F."/>
            <person name="Takami H."/>
        </authorList>
    </citation>
    <scope>NUCLEOTIDE SEQUENCE</scope>
    <source>
        <strain evidence="1">Expedition CK06-06</strain>
    </source>
</reference>
<gene>
    <name evidence="1" type="ORF">S01H1_86262</name>
</gene>
<feature type="non-terminal residue" evidence="1">
    <location>
        <position position="1"/>
    </location>
</feature>
<sequence>LQNDDPDLWRVITGLPDGIRAPRVAKVGPPEDAEE</sequence>
<accession>X0XUU9</accession>
<comment type="caution">
    <text evidence="1">The sequence shown here is derived from an EMBL/GenBank/DDBJ whole genome shotgun (WGS) entry which is preliminary data.</text>
</comment>
<dbReference type="AlphaFoldDB" id="X0XUU9"/>